<feature type="signal peptide" evidence="2">
    <location>
        <begin position="1"/>
        <end position="24"/>
    </location>
</feature>
<keyword evidence="1" id="KW-1133">Transmembrane helix</keyword>
<keyword evidence="1" id="KW-0812">Transmembrane</keyword>
<feature type="transmembrane region" description="Helical" evidence="1">
    <location>
        <begin position="132"/>
        <end position="155"/>
    </location>
</feature>
<evidence type="ECO:0000313" key="4">
    <source>
        <dbReference type="Proteomes" id="UP000238312"/>
    </source>
</evidence>
<organism evidence="3 4">
    <name type="scientific">Nonomuraea fuscirosea</name>
    <dbReference type="NCBI Taxonomy" id="1291556"/>
    <lineage>
        <taxon>Bacteria</taxon>
        <taxon>Bacillati</taxon>
        <taxon>Actinomycetota</taxon>
        <taxon>Actinomycetes</taxon>
        <taxon>Streptosporangiales</taxon>
        <taxon>Streptosporangiaceae</taxon>
        <taxon>Nonomuraea</taxon>
    </lineage>
</organism>
<keyword evidence="2" id="KW-0732">Signal</keyword>
<comment type="caution">
    <text evidence="3">The sequence shown here is derived from an EMBL/GenBank/DDBJ whole genome shotgun (WGS) entry which is preliminary data.</text>
</comment>
<proteinExistence type="predicted"/>
<evidence type="ECO:0000313" key="3">
    <source>
        <dbReference type="EMBL" id="PRX69286.1"/>
    </source>
</evidence>
<feature type="chain" id="PRO_5015684408" evidence="2">
    <location>
        <begin position="25"/>
        <end position="168"/>
    </location>
</feature>
<evidence type="ECO:0000256" key="1">
    <source>
        <dbReference type="SAM" id="Phobius"/>
    </source>
</evidence>
<dbReference type="EMBL" id="PVNG01000002">
    <property type="protein sequence ID" value="PRX69286.1"/>
    <property type="molecule type" value="Genomic_DNA"/>
</dbReference>
<evidence type="ECO:0000256" key="2">
    <source>
        <dbReference type="SAM" id="SignalP"/>
    </source>
</evidence>
<keyword evidence="1" id="KW-0472">Membrane</keyword>
<gene>
    <name evidence="3" type="ORF">B0I32_102343</name>
</gene>
<dbReference type="Proteomes" id="UP000238312">
    <property type="component" value="Unassembled WGS sequence"/>
</dbReference>
<reference evidence="3 4" key="1">
    <citation type="submission" date="2018-03" db="EMBL/GenBank/DDBJ databases">
        <title>Genomic Encyclopedia of Type Strains, Phase III (KMG-III): the genomes of soil and plant-associated and newly described type strains.</title>
        <authorList>
            <person name="Whitman W."/>
        </authorList>
    </citation>
    <scope>NUCLEOTIDE SEQUENCE [LARGE SCALE GENOMIC DNA]</scope>
    <source>
        <strain evidence="3 4">CGMCC 4.7104</strain>
    </source>
</reference>
<keyword evidence="4" id="KW-1185">Reference proteome</keyword>
<name>A0A2T0N9F8_9ACTN</name>
<dbReference type="AlphaFoldDB" id="A0A2T0N9F8"/>
<sequence>MFLACAVAGVALFGGGLVSSVADMAPTKTFESGESITVTVDPADKPAVYVASAARISYDCAISGGPGQARLAKVPGNQSVTWNDTTWQEILVINAPAKGDYQLTCANQEQATVRYGVGRDVLSSLGGVTGGLAGLFLLPGAGLLAAVAGTVVVLVRRSGARKRLAVSG</sequence>
<protein>
    <submittedName>
        <fullName evidence="3">Uncharacterized protein</fullName>
    </submittedName>
</protein>
<accession>A0A2T0N9F8</accession>